<dbReference type="PANTHER" id="PTHR38409">
    <property type="entry name" value="MDM10-COMPLEMENTING PROTEIN 1"/>
    <property type="match status" value="1"/>
</dbReference>
<dbReference type="GO" id="GO:0007005">
    <property type="term" value="P:mitochondrion organization"/>
    <property type="evidence" value="ECO:0007669"/>
    <property type="project" value="TreeGrafter"/>
</dbReference>
<dbReference type="AlphaFoldDB" id="A0AAI8YGB3"/>
<keyword evidence="2" id="KW-0812">Transmembrane</keyword>
<feature type="region of interest" description="Disordered" evidence="1">
    <location>
        <begin position="18"/>
        <end position="68"/>
    </location>
</feature>
<feature type="domain" description="Mitochondrial adapter protein MCP1 transmembrane" evidence="3">
    <location>
        <begin position="210"/>
        <end position="321"/>
    </location>
</feature>
<reference evidence="4" key="1">
    <citation type="submission" date="2023-10" db="EMBL/GenBank/DDBJ databases">
        <authorList>
            <person name="Hackl T."/>
        </authorList>
    </citation>
    <scope>NUCLEOTIDE SEQUENCE</scope>
</reference>
<feature type="transmembrane region" description="Helical" evidence="2">
    <location>
        <begin position="248"/>
        <end position="270"/>
    </location>
</feature>
<dbReference type="Pfam" id="PF07950">
    <property type="entry name" value="MCP1_TM"/>
    <property type="match status" value="1"/>
</dbReference>
<evidence type="ECO:0000259" key="3">
    <source>
        <dbReference type="Pfam" id="PF07950"/>
    </source>
</evidence>
<proteinExistence type="predicted"/>
<dbReference type="GO" id="GO:0005741">
    <property type="term" value="C:mitochondrial outer membrane"/>
    <property type="evidence" value="ECO:0007669"/>
    <property type="project" value="TreeGrafter"/>
</dbReference>
<dbReference type="EMBL" id="CAUWAG010000006">
    <property type="protein sequence ID" value="CAJ2503556.1"/>
    <property type="molecule type" value="Genomic_DNA"/>
</dbReference>
<keyword evidence="5" id="KW-1185">Reference proteome</keyword>
<protein>
    <submittedName>
        <fullName evidence="4">Uu.00g109500.m01.CDS01</fullName>
    </submittedName>
</protein>
<evidence type="ECO:0000313" key="4">
    <source>
        <dbReference type="EMBL" id="CAJ2503556.1"/>
    </source>
</evidence>
<evidence type="ECO:0000256" key="1">
    <source>
        <dbReference type="SAM" id="MobiDB-lite"/>
    </source>
</evidence>
<sequence>MASDSASLHTNASQETLVSLLQLDPSPMDNDSTKEKELPDLPDEAMESSTSTIAPSSTPTGSSSSLGLSGHGHGPIYYLSRIQRYSSYTFTLFAGLHIANTSVIPLIYRSVPYSEPYLLMARELYQTRLGEPLLVGLPVLAHVASGLAIRLVRRRQNIKRYGGGATPGMWPLNRSKSAASTSSSSSISSFRAWPPLSYISISGYVFAGVLAAHVGMNRVLPLLVDGDSSNIGLQYVSHGFARDAVQSWIAYTILISAGVGHMVWGWAWWMDVAPPRDWRRTTVDRKVRRRRRRVWWGIQGAAVAVAGLWAAGGLGVVARGGAVEGWLGTVYDGIYSYAGQ</sequence>
<feature type="compositionally biased region" description="Low complexity" evidence="1">
    <location>
        <begin position="48"/>
        <end position="68"/>
    </location>
</feature>
<dbReference type="InterPro" id="IPR012472">
    <property type="entry name" value="MCP1_TM"/>
</dbReference>
<accession>A0AAI8YGB3</accession>
<comment type="caution">
    <text evidence="4">The sequence shown here is derived from an EMBL/GenBank/DDBJ whole genome shotgun (WGS) entry which is preliminary data.</text>
</comment>
<keyword evidence="2" id="KW-0472">Membrane</keyword>
<dbReference type="Proteomes" id="UP001295740">
    <property type="component" value="Unassembled WGS sequence"/>
</dbReference>
<feature type="transmembrane region" description="Helical" evidence="2">
    <location>
        <begin position="133"/>
        <end position="152"/>
    </location>
</feature>
<name>A0AAI8YGB3_9PEZI</name>
<feature type="transmembrane region" description="Helical" evidence="2">
    <location>
        <begin position="88"/>
        <end position="108"/>
    </location>
</feature>
<dbReference type="InterPro" id="IPR039960">
    <property type="entry name" value="MCP1"/>
</dbReference>
<feature type="transmembrane region" description="Helical" evidence="2">
    <location>
        <begin position="294"/>
        <end position="318"/>
    </location>
</feature>
<dbReference type="PANTHER" id="PTHR38409:SF1">
    <property type="entry name" value="MITOCHONDRIAL ADAPTER PROTEIN MCP1"/>
    <property type="match status" value="1"/>
</dbReference>
<evidence type="ECO:0000256" key="2">
    <source>
        <dbReference type="SAM" id="Phobius"/>
    </source>
</evidence>
<feature type="transmembrane region" description="Helical" evidence="2">
    <location>
        <begin position="196"/>
        <end position="216"/>
    </location>
</feature>
<keyword evidence="2" id="KW-1133">Transmembrane helix</keyword>
<evidence type="ECO:0000313" key="5">
    <source>
        <dbReference type="Proteomes" id="UP001295740"/>
    </source>
</evidence>
<organism evidence="4 5">
    <name type="scientific">Anthostomella pinea</name>
    <dbReference type="NCBI Taxonomy" id="933095"/>
    <lineage>
        <taxon>Eukaryota</taxon>
        <taxon>Fungi</taxon>
        <taxon>Dikarya</taxon>
        <taxon>Ascomycota</taxon>
        <taxon>Pezizomycotina</taxon>
        <taxon>Sordariomycetes</taxon>
        <taxon>Xylariomycetidae</taxon>
        <taxon>Xylariales</taxon>
        <taxon>Xylariaceae</taxon>
        <taxon>Anthostomella</taxon>
    </lineage>
</organism>
<gene>
    <name evidence="4" type="ORF">KHLLAP_LOCUS4024</name>
</gene>
<dbReference type="GO" id="GO:0055088">
    <property type="term" value="P:lipid homeostasis"/>
    <property type="evidence" value="ECO:0007669"/>
    <property type="project" value="InterPro"/>
</dbReference>